<dbReference type="RefSeq" id="XP_049312652.1">
    <property type="nucleotide sequence ID" value="XM_049456695.1"/>
</dbReference>
<name>A0ABM3JTZ6_BACDO</name>
<dbReference type="RefSeq" id="XP_049312656.1">
    <property type="nucleotide sequence ID" value="XM_049456699.1"/>
</dbReference>
<sequence length="283" mass="32527">MANKIIFIGLIVALLHVASAEEANPEPYMNDVSRMSAEIKATEERCTQKVSNLERKLDDLINLQTNSSEVATRPKRPAELACEKMNDLRSAGIHNNTQPYIIFIFHDDRDKMIYDGVLIEKRFVLITVLSSYIKQLKVLEFLFSDKVVSKKIKKVHTVAENWPHSIILVELDSDVHYNFWLYPTCLYTSELNPKSALMHDGKTLKIAEDSNCFDSDSKKLHPFEICVNDSCNDSELVFLVEEERKPQLFGFVTTDCIQKYQTLHKVSPYLDLIENIVWPKNGK</sequence>
<evidence type="ECO:0000313" key="6">
    <source>
        <dbReference type="RefSeq" id="XP_049312656.1"/>
    </source>
</evidence>
<feature type="chain" id="PRO_5045024792" evidence="1">
    <location>
        <begin position="21"/>
        <end position="283"/>
    </location>
</feature>
<evidence type="ECO:0000313" key="7">
    <source>
        <dbReference type="RefSeq" id="XP_049312657.1"/>
    </source>
</evidence>
<dbReference type="RefSeq" id="XP_049312653.1">
    <property type="nucleotide sequence ID" value="XM_049456696.1"/>
</dbReference>
<protein>
    <submittedName>
        <fullName evidence="3 4">Uncharacterized protein LOC105228612 isoform X2</fullName>
    </submittedName>
</protein>
<dbReference type="RefSeq" id="XP_049312658.1">
    <property type="nucleotide sequence ID" value="XM_049456701.1"/>
</dbReference>
<proteinExistence type="predicted"/>
<dbReference type="SUPFAM" id="SSF50494">
    <property type="entry name" value="Trypsin-like serine proteases"/>
    <property type="match status" value="1"/>
</dbReference>
<evidence type="ECO:0000313" key="3">
    <source>
        <dbReference type="RefSeq" id="XP_049312652.1"/>
    </source>
</evidence>
<dbReference type="RefSeq" id="XP_049312654.1">
    <property type="nucleotide sequence ID" value="XM_049456697.1"/>
</dbReference>
<organism evidence="2 7">
    <name type="scientific">Bactrocera dorsalis</name>
    <name type="common">Oriental fruit fly</name>
    <name type="synonym">Dacus dorsalis</name>
    <dbReference type="NCBI Taxonomy" id="27457"/>
    <lineage>
        <taxon>Eukaryota</taxon>
        <taxon>Metazoa</taxon>
        <taxon>Ecdysozoa</taxon>
        <taxon>Arthropoda</taxon>
        <taxon>Hexapoda</taxon>
        <taxon>Insecta</taxon>
        <taxon>Pterygota</taxon>
        <taxon>Neoptera</taxon>
        <taxon>Endopterygota</taxon>
        <taxon>Diptera</taxon>
        <taxon>Brachycera</taxon>
        <taxon>Muscomorpha</taxon>
        <taxon>Tephritoidea</taxon>
        <taxon>Tephritidae</taxon>
        <taxon>Bactrocera</taxon>
        <taxon>Bactrocera</taxon>
    </lineage>
</organism>
<dbReference type="RefSeq" id="XP_049312659.1">
    <property type="nucleotide sequence ID" value="XM_049456702.1"/>
</dbReference>
<gene>
    <name evidence="3 4 5 6 7 8 9" type="primary">LOC105228612</name>
</gene>
<accession>A0ABM3JTZ6</accession>
<keyword evidence="2" id="KW-1185">Reference proteome</keyword>
<dbReference type="Proteomes" id="UP001652620">
    <property type="component" value="Chromosome 4"/>
</dbReference>
<evidence type="ECO:0000313" key="2">
    <source>
        <dbReference type="Proteomes" id="UP001652620"/>
    </source>
</evidence>
<feature type="signal peptide" evidence="1">
    <location>
        <begin position="1"/>
        <end position="20"/>
    </location>
</feature>
<evidence type="ECO:0000313" key="5">
    <source>
        <dbReference type="RefSeq" id="XP_049312654.1"/>
    </source>
</evidence>
<evidence type="ECO:0000256" key="1">
    <source>
        <dbReference type="SAM" id="SignalP"/>
    </source>
</evidence>
<dbReference type="InterPro" id="IPR009003">
    <property type="entry name" value="Peptidase_S1_PA"/>
</dbReference>
<keyword evidence="1" id="KW-0732">Signal</keyword>
<reference evidence="3 4" key="1">
    <citation type="submission" date="2025-05" db="UniProtKB">
        <authorList>
            <consortium name="RefSeq"/>
        </authorList>
    </citation>
    <scope>IDENTIFICATION</scope>
    <source>
        <tissue evidence="3 4">Adult</tissue>
    </source>
</reference>
<dbReference type="GeneID" id="105228612"/>
<evidence type="ECO:0000313" key="9">
    <source>
        <dbReference type="RefSeq" id="XP_049312659.1"/>
    </source>
</evidence>
<evidence type="ECO:0000313" key="8">
    <source>
        <dbReference type="RefSeq" id="XP_049312658.1"/>
    </source>
</evidence>
<dbReference type="RefSeq" id="XP_049312657.1">
    <property type="nucleotide sequence ID" value="XM_049456700.1"/>
</dbReference>
<evidence type="ECO:0000313" key="4">
    <source>
        <dbReference type="RefSeq" id="XP_049312653.1"/>
    </source>
</evidence>